<name>A0ABT1QPH5_9GAMM</name>
<keyword evidence="2" id="KW-1185">Reference proteome</keyword>
<comment type="caution">
    <text evidence="1">The sequence shown here is derived from an EMBL/GenBank/DDBJ whole genome shotgun (WGS) entry which is preliminary data.</text>
</comment>
<proteinExistence type="predicted"/>
<organism evidence="1 2">
    <name type="scientific">Tahibacter harae</name>
    <dbReference type="NCBI Taxonomy" id="2963937"/>
    <lineage>
        <taxon>Bacteria</taxon>
        <taxon>Pseudomonadati</taxon>
        <taxon>Pseudomonadota</taxon>
        <taxon>Gammaproteobacteria</taxon>
        <taxon>Lysobacterales</taxon>
        <taxon>Rhodanobacteraceae</taxon>
        <taxon>Tahibacter</taxon>
    </lineage>
</organism>
<protein>
    <submittedName>
        <fullName evidence="1">Uncharacterized protein</fullName>
    </submittedName>
</protein>
<dbReference type="EMBL" id="JANFQO010000004">
    <property type="protein sequence ID" value="MCQ4164188.1"/>
    <property type="molecule type" value="Genomic_DNA"/>
</dbReference>
<evidence type="ECO:0000313" key="1">
    <source>
        <dbReference type="EMBL" id="MCQ4164188.1"/>
    </source>
</evidence>
<gene>
    <name evidence="1" type="ORF">NM961_05635</name>
</gene>
<dbReference type="Proteomes" id="UP001165498">
    <property type="component" value="Unassembled WGS sequence"/>
</dbReference>
<evidence type="ECO:0000313" key="2">
    <source>
        <dbReference type="Proteomes" id="UP001165498"/>
    </source>
</evidence>
<accession>A0ABT1QPH5</accession>
<dbReference type="RefSeq" id="WP_255912571.1">
    <property type="nucleotide sequence ID" value="NZ_JANFQO010000004.1"/>
</dbReference>
<sequence length="145" mass="15748">MSAPIPLQTNAYGMLQSGHPHDAALDRLEFRDGTLRLGWKKEDGARYRLELGAIHHQCLTHFLGVQILSEIYIWPLADASKAATIPAAAWGTLLSSTCRAEKIPAEATRITVQHPGASFVLCEFSYGGDMAVICETVALVQEGTI</sequence>
<reference evidence="1" key="1">
    <citation type="submission" date="2022-07" db="EMBL/GenBank/DDBJ databases">
        <title>Tahibacter sp., a new gammaproteobacterium isolated from the silt sample collected at pig farm.</title>
        <authorList>
            <person name="Chen H."/>
        </authorList>
    </citation>
    <scope>NUCLEOTIDE SEQUENCE</scope>
    <source>
        <strain evidence="1">P2K</strain>
    </source>
</reference>